<feature type="domain" description="X8" evidence="9">
    <location>
        <begin position="334"/>
        <end position="417"/>
    </location>
</feature>
<dbReference type="Pfam" id="PF07983">
    <property type="entry name" value="X8"/>
    <property type="match status" value="1"/>
</dbReference>
<keyword evidence="3 7" id="KW-0378">Hydrolase</keyword>
<feature type="chain" id="PRO_5029851995" evidence="8">
    <location>
        <begin position="24"/>
        <end position="447"/>
    </location>
</feature>
<dbReference type="InterPro" id="IPR000490">
    <property type="entry name" value="Glyco_hydro_17"/>
</dbReference>
<evidence type="ECO:0000256" key="6">
    <source>
        <dbReference type="RuleBase" id="RU004335"/>
    </source>
</evidence>
<dbReference type="GO" id="GO:0005975">
    <property type="term" value="P:carbohydrate metabolic process"/>
    <property type="evidence" value="ECO:0007669"/>
    <property type="project" value="InterPro"/>
</dbReference>
<dbReference type="Gene3D" id="1.20.58.1040">
    <property type="match status" value="1"/>
</dbReference>
<accession>A0A7J0EXG3</accession>
<proteinExistence type="inferred from homology"/>
<keyword evidence="2 8" id="KW-0732">Signal</keyword>
<organism evidence="10 11">
    <name type="scientific">Actinidia rufa</name>
    <dbReference type="NCBI Taxonomy" id="165716"/>
    <lineage>
        <taxon>Eukaryota</taxon>
        <taxon>Viridiplantae</taxon>
        <taxon>Streptophyta</taxon>
        <taxon>Embryophyta</taxon>
        <taxon>Tracheophyta</taxon>
        <taxon>Spermatophyta</taxon>
        <taxon>Magnoliopsida</taxon>
        <taxon>eudicotyledons</taxon>
        <taxon>Gunneridae</taxon>
        <taxon>Pentapetalae</taxon>
        <taxon>asterids</taxon>
        <taxon>Ericales</taxon>
        <taxon>Actinidiaceae</taxon>
        <taxon>Actinidia</taxon>
    </lineage>
</organism>
<evidence type="ECO:0000256" key="4">
    <source>
        <dbReference type="ARBA" id="ARBA00023157"/>
    </source>
</evidence>
<evidence type="ECO:0000256" key="8">
    <source>
        <dbReference type="SAM" id="SignalP"/>
    </source>
</evidence>
<dbReference type="Gene3D" id="3.20.20.80">
    <property type="entry name" value="Glycosidases"/>
    <property type="match status" value="2"/>
</dbReference>
<keyword evidence="5 7" id="KW-0326">Glycosidase</keyword>
<comment type="caution">
    <text evidence="10">The sequence shown here is derived from an EMBL/GenBank/DDBJ whole genome shotgun (WGS) entry which is preliminary data.</text>
</comment>
<dbReference type="PANTHER" id="PTHR32227">
    <property type="entry name" value="GLUCAN ENDO-1,3-BETA-GLUCOSIDASE BG1-RELATED-RELATED"/>
    <property type="match status" value="1"/>
</dbReference>
<evidence type="ECO:0000256" key="2">
    <source>
        <dbReference type="ARBA" id="ARBA00022729"/>
    </source>
</evidence>
<reference evidence="10 11" key="1">
    <citation type="submission" date="2019-07" db="EMBL/GenBank/DDBJ databases">
        <title>De Novo Assembly of kiwifruit Actinidia rufa.</title>
        <authorList>
            <person name="Sugita-Konishi S."/>
            <person name="Sato K."/>
            <person name="Mori E."/>
            <person name="Abe Y."/>
            <person name="Kisaki G."/>
            <person name="Hamano K."/>
            <person name="Suezawa K."/>
            <person name="Otani M."/>
            <person name="Fukuda T."/>
            <person name="Manabe T."/>
            <person name="Gomi K."/>
            <person name="Tabuchi M."/>
            <person name="Akimitsu K."/>
            <person name="Kataoka I."/>
        </authorList>
    </citation>
    <scope>NUCLEOTIDE SEQUENCE [LARGE SCALE GENOMIC DNA]</scope>
    <source>
        <strain evidence="11">cv. Fuchu</strain>
    </source>
</reference>
<keyword evidence="4" id="KW-1015">Disulfide bond</keyword>
<evidence type="ECO:0000259" key="9">
    <source>
        <dbReference type="SMART" id="SM00768"/>
    </source>
</evidence>
<dbReference type="PROSITE" id="PS00587">
    <property type="entry name" value="GLYCOSYL_HYDROL_F17"/>
    <property type="match status" value="1"/>
</dbReference>
<evidence type="ECO:0000256" key="1">
    <source>
        <dbReference type="ARBA" id="ARBA00008773"/>
    </source>
</evidence>
<evidence type="ECO:0000256" key="7">
    <source>
        <dbReference type="RuleBase" id="RU004336"/>
    </source>
</evidence>
<dbReference type="Pfam" id="PF00332">
    <property type="entry name" value="Glyco_hydro_17"/>
    <property type="match status" value="2"/>
</dbReference>
<dbReference type="EMBL" id="BJWL01000007">
    <property type="protein sequence ID" value="GFY91154.1"/>
    <property type="molecule type" value="Genomic_DNA"/>
</dbReference>
<evidence type="ECO:0000313" key="11">
    <source>
        <dbReference type="Proteomes" id="UP000585474"/>
    </source>
</evidence>
<gene>
    <name evidence="10" type="ORF">Acr_07g0013500</name>
</gene>
<dbReference type="InterPro" id="IPR044965">
    <property type="entry name" value="Glyco_hydro_17_plant"/>
</dbReference>
<dbReference type="OrthoDB" id="408788at2759"/>
<dbReference type="InterPro" id="IPR012946">
    <property type="entry name" value="X8"/>
</dbReference>
<evidence type="ECO:0000256" key="5">
    <source>
        <dbReference type="ARBA" id="ARBA00023295"/>
    </source>
</evidence>
<evidence type="ECO:0000313" key="10">
    <source>
        <dbReference type="EMBL" id="GFY91154.1"/>
    </source>
</evidence>
<evidence type="ECO:0000256" key="3">
    <source>
        <dbReference type="ARBA" id="ARBA00022801"/>
    </source>
</evidence>
<dbReference type="Proteomes" id="UP000585474">
    <property type="component" value="Unassembled WGS sequence"/>
</dbReference>
<dbReference type="SUPFAM" id="SSF51445">
    <property type="entry name" value="(Trans)glycosidases"/>
    <property type="match status" value="1"/>
</dbReference>
<protein>
    <submittedName>
        <fullName evidence="10">O-Glycosyl hydrolases family 17 protein</fullName>
    </submittedName>
</protein>
<comment type="similarity">
    <text evidence="1 6">Belongs to the glycosyl hydrolase 17 family.</text>
</comment>
<keyword evidence="11" id="KW-1185">Reference proteome</keyword>
<dbReference type="AlphaFoldDB" id="A0A7J0EXG3"/>
<name>A0A7J0EXG3_9ERIC</name>
<feature type="signal peptide" evidence="8">
    <location>
        <begin position="1"/>
        <end position="23"/>
    </location>
</feature>
<dbReference type="SMART" id="SM00768">
    <property type="entry name" value="X8"/>
    <property type="match status" value="1"/>
</dbReference>
<sequence>MVRATAFLWACCVLMVTTNVAQGIGVNWGSQSSHNLPPSIVVQLLKDNGIYKVKLFDADDWTVKAFAGTGIEVVLGIPNTEIQRLSDNYNEAKRWVKENVTRHLYNGGVNIKLLPRLATETTSRPAPPSMLTSTNLNSAVPSDGNFRSDIMDIMVDLVRWLDSNNSPFLVNIYPFLSLYKDKSFPLDFAFLDGKANPIQDKGLTYDNMFDANLDTLIWSLKKAGVPNLKIIVGETGWPTDGDTNANPKLAKRFYDGFLQKIASGKGTPLRPGSMEVYLFGLLDEDMKSIAPGFFERHWGIFRFDGHPKFAIDFTGKITDRMPMAAKGVQYLPSLYCVYNKDVKNMSLAQGNVDYACLRADCSALVDGSSCDKLDEIGKISYAFNMYYQTYDQSVEACIFNGLGTTILADPSTDTCFFPIQIQSDGTRISIVSGVSVAASVLVFLALL</sequence>
<dbReference type="GO" id="GO:0004553">
    <property type="term" value="F:hydrolase activity, hydrolyzing O-glycosyl compounds"/>
    <property type="evidence" value="ECO:0007669"/>
    <property type="project" value="InterPro"/>
</dbReference>
<dbReference type="InterPro" id="IPR017853">
    <property type="entry name" value="GH"/>
</dbReference>